<keyword evidence="2" id="KW-0479">Metal-binding</keyword>
<evidence type="ECO:0000313" key="7">
    <source>
        <dbReference type="EMBL" id="MFC0349008.1"/>
    </source>
</evidence>
<evidence type="ECO:0000256" key="4">
    <source>
        <dbReference type="ARBA" id="ARBA00023277"/>
    </source>
</evidence>
<dbReference type="InterPro" id="IPR003764">
    <property type="entry name" value="GlcNAc_6-P_deAcase"/>
</dbReference>
<dbReference type="InterPro" id="IPR006680">
    <property type="entry name" value="Amidohydro-rel"/>
</dbReference>
<evidence type="ECO:0000256" key="3">
    <source>
        <dbReference type="ARBA" id="ARBA00022801"/>
    </source>
</evidence>
<keyword evidence="8" id="KW-1185">Reference proteome</keyword>
<dbReference type="PANTHER" id="PTHR11113:SF14">
    <property type="entry name" value="N-ACETYLGLUCOSAMINE-6-PHOSPHATE DEACETYLASE"/>
    <property type="match status" value="1"/>
</dbReference>
<dbReference type="Proteomes" id="UP001589844">
    <property type="component" value="Unassembled WGS sequence"/>
</dbReference>
<evidence type="ECO:0000256" key="5">
    <source>
        <dbReference type="PIRNR" id="PIRNR038994"/>
    </source>
</evidence>
<comment type="caution">
    <text evidence="7">The sequence shown here is derived from an EMBL/GenBank/DDBJ whole genome shotgun (WGS) entry which is preliminary data.</text>
</comment>
<name>A0ABV6IB12_9BURK</name>
<protein>
    <submittedName>
        <fullName evidence="7">N-acetylglucosamine-6-phosphate deacetylase</fullName>
        <ecNumber evidence="7">3.5.1.25</ecNumber>
    </submittedName>
</protein>
<dbReference type="SUPFAM" id="SSF51556">
    <property type="entry name" value="Metallo-dependent hydrolases"/>
    <property type="match status" value="1"/>
</dbReference>
<dbReference type="PANTHER" id="PTHR11113">
    <property type="entry name" value="N-ACETYLGLUCOSAMINE-6-PHOSPHATE DEACETYLASE"/>
    <property type="match status" value="1"/>
</dbReference>
<keyword evidence="4 5" id="KW-0119">Carbohydrate metabolism</keyword>
<dbReference type="Gene3D" id="3.20.20.140">
    <property type="entry name" value="Metal-dependent hydrolases"/>
    <property type="match status" value="1"/>
</dbReference>
<dbReference type="GO" id="GO:0008448">
    <property type="term" value="F:N-acetylglucosamine-6-phosphate deacetylase activity"/>
    <property type="evidence" value="ECO:0007669"/>
    <property type="project" value="UniProtKB-EC"/>
</dbReference>
<dbReference type="RefSeq" id="WP_390210319.1">
    <property type="nucleotide sequence ID" value="NZ_JBHLXJ010000004.1"/>
</dbReference>
<accession>A0ABV6IB12</accession>
<evidence type="ECO:0000256" key="2">
    <source>
        <dbReference type="ARBA" id="ARBA00022723"/>
    </source>
</evidence>
<keyword evidence="3 5" id="KW-0378">Hydrolase</keyword>
<dbReference type="CDD" id="cd00854">
    <property type="entry name" value="NagA"/>
    <property type="match status" value="1"/>
</dbReference>
<dbReference type="NCBIfam" id="TIGR00221">
    <property type="entry name" value="nagA"/>
    <property type="match status" value="1"/>
</dbReference>
<dbReference type="EMBL" id="JBHLXJ010000004">
    <property type="protein sequence ID" value="MFC0349008.1"/>
    <property type="molecule type" value="Genomic_DNA"/>
</dbReference>
<dbReference type="InterPro" id="IPR032466">
    <property type="entry name" value="Metal_Hydrolase"/>
</dbReference>
<gene>
    <name evidence="7" type="primary">nagA</name>
    <name evidence="7" type="ORF">ACFFJH_04255</name>
</gene>
<reference evidence="7 8" key="1">
    <citation type="submission" date="2024-09" db="EMBL/GenBank/DDBJ databases">
        <authorList>
            <person name="Sun Q."/>
            <person name="Mori K."/>
        </authorList>
    </citation>
    <scope>NUCLEOTIDE SEQUENCE [LARGE SCALE GENOMIC DNA]</scope>
    <source>
        <strain evidence="7 8">CCM 8677</strain>
    </source>
</reference>
<proteinExistence type="inferred from homology"/>
<evidence type="ECO:0000259" key="6">
    <source>
        <dbReference type="Pfam" id="PF01979"/>
    </source>
</evidence>
<sequence>MSVLGSAAQSIEGNVLTPTGWVNGSITFDQKITALPTQTVDPDSNQACYILPGFIDLHVHGAGGKDTMEGAGAIEVISRMHAQHGTTSMLATTMTAPMSDLENALHALTAVCAQRASGAARVLGVHLEGPYINPGKLGAQPDFAHAGSLEQVQHLHRIAPIKLITLAPEVEGNLAMVRQLTDLGMRVQLGHTLGTYEDGVAALENGASSFTHLYNAMSRMDHRAPGMVGAALAHANFAEIIPDLLHVHPGAIRAALRAIPKVYCVTDSTSASGMPDGEYMLGRQVVHKCLGGVRLADGTLAGSTLTMDQALKNLVKIGLELDDASKRVSTYAADFLGLSDRGRLQVDAYADLVVLDRDLNLIAVYIEGEKIELKDA</sequence>
<evidence type="ECO:0000256" key="1">
    <source>
        <dbReference type="ARBA" id="ARBA00010716"/>
    </source>
</evidence>
<dbReference type="Pfam" id="PF01979">
    <property type="entry name" value="Amidohydro_1"/>
    <property type="match status" value="1"/>
</dbReference>
<dbReference type="SUPFAM" id="SSF51338">
    <property type="entry name" value="Composite domain of metallo-dependent hydrolases"/>
    <property type="match status" value="1"/>
</dbReference>
<dbReference type="InterPro" id="IPR011059">
    <property type="entry name" value="Metal-dep_hydrolase_composite"/>
</dbReference>
<dbReference type="PIRSF" id="PIRSF038994">
    <property type="entry name" value="NagA"/>
    <property type="match status" value="1"/>
</dbReference>
<dbReference type="EC" id="3.5.1.25" evidence="7"/>
<dbReference type="Gene3D" id="2.30.40.10">
    <property type="entry name" value="Urease, subunit C, domain 1"/>
    <property type="match status" value="1"/>
</dbReference>
<evidence type="ECO:0000313" key="8">
    <source>
        <dbReference type="Proteomes" id="UP001589844"/>
    </source>
</evidence>
<organism evidence="7 8">
    <name type="scientific">Undibacterium danionis</name>
    <dbReference type="NCBI Taxonomy" id="1812100"/>
    <lineage>
        <taxon>Bacteria</taxon>
        <taxon>Pseudomonadati</taxon>
        <taxon>Pseudomonadota</taxon>
        <taxon>Betaproteobacteria</taxon>
        <taxon>Burkholderiales</taxon>
        <taxon>Oxalobacteraceae</taxon>
        <taxon>Undibacterium</taxon>
    </lineage>
</organism>
<feature type="domain" description="Amidohydrolase-related" evidence="6">
    <location>
        <begin position="49"/>
        <end position="369"/>
    </location>
</feature>
<comment type="similarity">
    <text evidence="1 5">Belongs to the metallo-dependent hydrolases superfamily. NagA family.</text>
</comment>